<dbReference type="Proteomes" id="UP001497522">
    <property type="component" value="Chromosome 14"/>
</dbReference>
<sequence length="214" mass="23444">MARGGCVCGICENVNQASVCISCINHRFLEKHNLLKDLAQDCDLLRRQLDEELIAKASVCGMGVLYSCNIFRPADSTICGSTLYILSQHSHYRYMVQLVNLAACYLSAPLLNNAGFAASSSHIWQGTSYADSRPASHSEEYPLFLPRQGGHGISVDGNSEFSKSVGNNFGLSSMENLRSSRHSQQHNGQFAISEGPLPHWEAFCQTPQMQATSP</sequence>
<reference evidence="2" key="1">
    <citation type="submission" date="2024-03" db="EMBL/GenBank/DDBJ databases">
        <authorList>
            <consortium name="ELIXIR-Norway"/>
            <consortium name="Elixir Norway"/>
        </authorList>
    </citation>
    <scope>NUCLEOTIDE SEQUENCE</scope>
</reference>
<proteinExistence type="predicted"/>
<evidence type="ECO:0000256" key="1">
    <source>
        <dbReference type="ARBA" id="ARBA00023054"/>
    </source>
</evidence>
<dbReference type="EMBL" id="OZ023715">
    <property type="protein sequence ID" value="CAK9864782.1"/>
    <property type="molecule type" value="Genomic_DNA"/>
</dbReference>
<evidence type="ECO:0000313" key="2">
    <source>
        <dbReference type="EMBL" id="CAK9864782.1"/>
    </source>
</evidence>
<keyword evidence="1" id="KW-0175">Coiled coil</keyword>
<protein>
    <submittedName>
        <fullName evidence="2">Uncharacterized protein</fullName>
    </submittedName>
</protein>
<accession>A0ABP1AQX4</accession>
<organism evidence="2 3">
    <name type="scientific">Sphagnum jensenii</name>
    <dbReference type="NCBI Taxonomy" id="128206"/>
    <lineage>
        <taxon>Eukaryota</taxon>
        <taxon>Viridiplantae</taxon>
        <taxon>Streptophyta</taxon>
        <taxon>Embryophyta</taxon>
        <taxon>Bryophyta</taxon>
        <taxon>Sphagnophytina</taxon>
        <taxon>Sphagnopsida</taxon>
        <taxon>Sphagnales</taxon>
        <taxon>Sphagnaceae</taxon>
        <taxon>Sphagnum</taxon>
    </lineage>
</organism>
<dbReference type="PANTHER" id="PTHR15157">
    <property type="entry name" value="UV RADIATION RESISTANCE-ASSOCIATED GENE PROTEIN"/>
    <property type="match status" value="1"/>
</dbReference>
<dbReference type="Pfam" id="PF10186">
    <property type="entry name" value="ATG14"/>
    <property type="match status" value="1"/>
</dbReference>
<dbReference type="InterPro" id="IPR018791">
    <property type="entry name" value="UV_resistance/autophagy_Atg14"/>
</dbReference>
<evidence type="ECO:0000313" key="3">
    <source>
        <dbReference type="Proteomes" id="UP001497522"/>
    </source>
</evidence>
<name>A0ABP1AQX4_9BRYO</name>
<dbReference type="PANTHER" id="PTHR15157:SF5">
    <property type="entry name" value="UV RADIATION RESISTANCE-ASSOCIATED GENE PROTEIN"/>
    <property type="match status" value="1"/>
</dbReference>
<gene>
    <name evidence="2" type="ORF">CSSPJE1EN2_LOCUS7777</name>
</gene>
<keyword evidence="3" id="KW-1185">Reference proteome</keyword>